<gene>
    <name evidence="1" type="ORF">NM208_g14183</name>
</gene>
<sequence>MVSQVLNIVTDNTPKEDEHQDANNQSQPEASSQALKAQKSQVCTVPQPTSNMPYPQHRNSFSSRSYNRQQGTDHSQHRGSRAFDWCSPPRSESRRENNNRFSHSNRASHSPERRFTPSTYGTWILPLQSQQGQYQTMDPTKCRCNCCPHPSSISPDHDGRRSPAASDMSHSYSSNQRSTHHRSSAPKSARDPRHPPERYVIDVVDRSNGPLRHEYGRRYPISISPDSTCDAIASFLAPDKRRAKVIVHWKDGQTEPLDNEVPMKEVMRDADHLEVKERKRVHWE</sequence>
<evidence type="ECO:0000313" key="1">
    <source>
        <dbReference type="EMBL" id="KAJ3519288.1"/>
    </source>
</evidence>
<protein>
    <submittedName>
        <fullName evidence="1">Uncharacterized protein</fullName>
    </submittedName>
</protein>
<keyword evidence="2" id="KW-1185">Reference proteome</keyword>
<reference evidence="1" key="1">
    <citation type="submission" date="2022-08" db="EMBL/GenBank/DDBJ databases">
        <title>Genome Sequence of Fusarium decemcellulare.</title>
        <authorList>
            <person name="Buettner E."/>
        </authorList>
    </citation>
    <scope>NUCLEOTIDE SEQUENCE</scope>
    <source>
        <strain evidence="1">Babe19</strain>
    </source>
</reference>
<dbReference type="EMBL" id="JANRMS010003190">
    <property type="protein sequence ID" value="KAJ3519288.1"/>
    <property type="molecule type" value="Genomic_DNA"/>
</dbReference>
<dbReference type="Proteomes" id="UP001148629">
    <property type="component" value="Unassembled WGS sequence"/>
</dbReference>
<evidence type="ECO:0000313" key="2">
    <source>
        <dbReference type="Proteomes" id="UP001148629"/>
    </source>
</evidence>
<organism evidence="1 2">
    <name type="scientific">Fusarium decemcellulare</name>
    <dbReference type="NCBI Taxonomy" id="57161"/>
    <lineage>
        <taxon>Eukaryota</taxon>
        <taxon>Fungi</taxon>
        <taxon>Dikarya</taxon>
        <taxon>Ascomycota</taxon>
        <taxon>Pezizomycotina</taxon>
        <taxon>Sordariomycetes</taxon>
        <taxon>Hypocreomycetidae</taxon>
        <taxon>Hypocreales</taxon>
        <taxon>Nectriaceae</taxon>
        <taxon>Fusarium</taxon>
        <taxon>Fusarium decemcellulare species complex</taxon>
    </lineage>
</organism>
<name>A0ACC1RGZ5_9HYPO</name>
<comment type="caution">
    <text evidence="1">The sequence shown here is derived from an EMBL/GenBank/DDBJ whole genome shotgun (WGS) entry which is preliminary data.</text>
</comment>
<accession>A0ACC1RGZ5</accession>
<proteinExistence type="predicted"/>